<dbReference type="InterPro" id="IPR050742">
    <property type="entry name" value="Helicase_Restrict-Modif_Enz"/>
</dbReference>
<dbReference type="PANTHER" id="PTHR47396">
    <property type="entry name" value="TYPE I RESTRICTION ENZYME ECOKI R PROTEIN"/>
    <property type="match status" value="1"/>
</dbReference>
<dbReference type="SMART" id="SM00487">
    <property type="entry name" value="DEXDc"/>
    <property type="match status" value="1"/>
</dbReference>
<dbReference type="InterPro" id="IPR014001">
    <property type="entry name" value="Helicase_ATP-bd"/>
</dbReference>
<dbReference type="SUPFAM" id="SSF52540">
    <property type="entry name" value="P-loop containing nucleoside triphosphate hydrolases"/>
    <property type="match status" value="1"/>
</dbReference>
<dbReference type="InterPro" id="IPR027417">
    <property type="entry name" value="P-loop_NTPase"/>
</dbReference>
<evidence type="ECO:0000313" key="2">
    <source>
        <dbReference type="EMBL" id="MBP2292654.1"/>
    </source>
</evidence>
<dbReference type="Gene3D" id="3.40.50.300">
    <property type="entry name" value="P-loop containing nucleotide triphosphate hydrolases"/>
    <property type="match status" value="2"/>
</dbReference>
<dbReference type="Proteomes" id="UP000781958">
    <property type="component" value="Unassembled WGS sequence"/>
</dbReference>
<name>A0ABS4SK84_9PROT</name>
<organism evidence="2 3">
    <name type="scientific">Azospirillum rugosum</name>
    <dbReference type="NCBI Taxonomy" id="416170"/>
    <lineage>
        <taxon>Bacteria</taxon>
        <taxon>Pseudomonadati</taxon>
        <taxon>Pseudomonadota</taxon>
        <taxon>Alphaproteobacteria</taxon>
        <taxon>Rhodospirillales</taxon>
        <taxon>Azospirillaceae</taxon>
        <taxon>Azospirillum</taxon>
    </lineage>
</organism>
<dbReference type="PANTHER" id="PTHR47396:SF1">
    <property type="entry name" value="ATP-DEPENDENT HELICASE IRC3-RELATED"/>
    <property type="match status" value="1"/>
</dbReference>
<evidence type="ECO:0000313" key="3">
    <source>
        <dbReference type="Proteomes" id="UP000781958"/>
    </source>
</evidence>
<feature type="domain" description="Helicase ATP-binding" evidence="1">
    <location>
        <begin position="20"/>
        <end position="197"/>
    </location>
</feature>
<accession>A0ABS4SK84</accession>
<dbReference type="EMBL" id="JAGINP010000007">
    <property type="protein sequence ID" value="MBP2292654.1"/>
    <property type="molecule type" value="Genomic_DNA"/>
</dbReference>
<protein>
    <recommendedName>
        <fullName evidence="1">Helicase ATP-binding domain-containing protein</fullName>
    </recommendedName>
</protein>
<dbReference type="RefSeq" id="WP_209766515.1">
    <property type="nucleotide sequence ID" value="NZ_JAGINP010000007.1"/>
</dbReference>
<dbReference type="PROSITE" id="PS51192">
    <property type="entry name" value="HELICASE_ATP_BIND_1"/>
    <property type="match status" value="1"/>
</dbReference>
<keyword evidence="3" id="KW-1185">Reference proteome</keyword>
<proteinExistence type="predicted"/>
<dbReference type="InterPro" id="IPR006935">
    <property type="entry name" value="Helicase/UvrB_N"/>
</dbReference>
<dbReference type="Pfam" id="PF04851">
    <property type="entry name" value="ResIII"/>
    <property type="match status" value="1"/>
</dbReference>
<evidence type="ECO:0000259" key="1">
    <source>
        <dbReference type="PROSITE" id="PS51192"/>
    </source>
</evidence>
<sequence>MTRHLRTHQRALDSVVRAIAAGDSPVRDILAAVTPGGGKSLLPVIAAARLIAAGIVDRVCWIVPRDSLRLQAEEAFADPTWRTAIGHAVTLRAADNGPDLCRGLDGYVTTYQAVAAAPDLHLSEIRRHRYLVVVDELHHLPALSDLDPLTAEEAETAWSRAVAPMLESATARLLMSGTLQRADGRAILRLPYRRPRGFRRVREIDFEAPGWAVVGYSRRQALAERALIPVTFGAVDGEAEWIGGARTRRVASLANARRMARDALFTALRTEYADAMLRMAFDACRKRRAERRIDLGLGPTDSAPGLGKLLVVAPDQTAAWRYAATLQAWAGGQDIVRVAVSSAPDPHGTIAEFRLRPDPSVLVTVGMAYEGMDCPEISHVACLTHIRSRGWLEQMVARATRFDPLGGAYERQQAVVYHPDDPMFRSFRTAIETEQGVRADLPAGMPGEGGEAVPEGDLAAVAAETGEEAPGEAALASCDAPPEEVAERPGRVIVPLRSSATEVRFDTLAPGPDLGPVVGRGGGPTPSMLERSLRDRIGQMVAAQVVEDEDAGIGAARRGLGYHAYNAALRRVLGKSRATMTLDELEAAVGWLERNRISDHLHRIAGDPQFRWSSRRRRA</sequence>
<reference evidence="2 3" key="1">
    <citation type="submission" date="2021-03" db="EMBL/GenBank/DDBJ databases">
        <title>Genomic Encyclopedia of Type Strains, Phase III (KMG-III): the genomes of soil and plant-associated and newly described type strains.</title>
        <authorList>
            <person name="Whitman W."/>
        </authorList>
    </citation>
    <scope>NUCLEOTIDE SEQUENCE [LARGE SCALE GENOMIC DNA]</scope>
    <source>
        <strain evidence="2 3">IMMIB AFH-6</strain>
    </source>
</reference>
<gene>
    <name evidence="2" type="ORF">J2851_002432</name>
</gene>
<comment type="caution">
    <text evidence="2">The sequence shown here is derived from an EMBL/GenBank/DDBJ whole genome shotgun (WGS) entry which is preliminary data.</text>
</comment>